<keyword evidence="3" id="KW-1185">Reference proteome</keyword>
<accession>A0ABT6FL57</accession>
<dbReference type="EMBL" id="JARRAG010000005">
    <property type="protein sequence ID" value="MDG3008310.1"/>
    <property type="molecule type" value="Genomic_DNA"/>
</dbReference>
<evidence type="ECO:0000256" key="1">
    <source>
        <dbReference type="SAM" id="MobiDB-lite"/>
    </source>
</evidence>
<evidence type="ECO:0000313" key="2">
    <source>
        <dbReference type="EMBL" id="MDG3008310.1"/>
    </source>
</evidence>
<name>A0ABT6FL57_9BACT</name>
<feature type="compositionally biased region" description="Low complexity" evidence="1">
    <location>
        <begin position="57"/>
        <end position="83"/>
    </location>
</feature>
<dbReference type="Proteomes" id="UP001216907">
    <property type="component" value="Unassembled WGS sequence"/>
</dbReference>
<comment type="caution">
    <text evidence="2">The sequence shown here is derived from an EMBL/GenBank/DDBJ whole genome shotgun (WGS) entry which is preliminary data.</text>
</comment>
<gene>
    <name evidence="2" type="ORF">PZE19_31465</name>
</gene>
<dbReference type="RefSeq" id="WP_277864636.1">
    <property type="nucleotide sequence ID" value="NZ_JARRAG010000005.1"/>
</dbReference>
<feature type="region of interest" description="Disordered" evidence="1">
    <location>
        <begin position="51"/>
        <end position="83"/>
    </location>
</feature>
<organism evidence="2 3">
    <name type="scientific">Paludisphaera mucosa</name>
    <dbReference type="NCBI Taxonomy" id="3030827"/>
    <lineage>
        <taxon>Bacteria</taxon>
        <taxon>Pseudomonadati</taxon>
        <taxon>Planctomycetota</taxon>
        <taxon>Planctomycetia</taxon>
        <taxon>Isosphaerales</taxon>
        <taxon>Isosphaeraceae</taxon>
        <taxon>Paludisphaera</taxon>
    </lineage>
</organism>
<evidence type="ECO:0000313" key="3">
    <source>
        <dbReference type="Proteomes" id="UP001216907"/>
    </source>
</evidence>
<protein>
    <submittedName>
        <fullName evidence="2">Uncharacterized protein</fullName>
    </submittedName>
</protein>
<sequence length="83" mass="8939">MQLYPNARLLIAAKDDLARERRKVLTAKMASGEWDGVIVTHSSFERIGMSRVTRPGSSASKSPSTTSSFATRTAATPREGTGI</sequence>
<reference evidence="2 3" key="1">
    <citation type="submission" date="2023-03" db="EMBL/GenBank/DDBJ databases">
        <title>Paludisphaera mucosa sp. nov. a novel planctomycete from northern fen.</title>
        <authorList>
            <person name="Ivanova A."/>
        </authorList>
    </citation>
    <scope>NUCLEOTIDE SEQUENCE [LARGE SCALE GENOMIC DNA]</scope>
    <source>
        <strain evidence="2 3">Pla2</strain>
    </source>
</reference>
<proteinExistence type="predicted"/>